<evidence type="ECO:0000256" key="1">
    <source>
        <dbReference type="SAM" id="Phobius"/>
    </source>
</evidence>
<dbReference type="AlphaFoldDB" id="S7UNQ7"/>
<organism evidence="2 3">
    <name type="scientific">Alkalidesulfovibrio alkalitolerans DSM 16529</name>
    <dbReference type="NCBI Taxonomy" id="1121439"/>
    <lineage>
        <taxon>Bacteria</taxon>
        <taxon>Pseudomonadati</taxon>
        <taxon>Thermodesulfobacteriota</taxon>
        <taxon>Desulfovibrionia</taxon>
        <taxon>Desulfovibrionales</taxon>
        <taxon>Desulfovibrionaceae</taxon>
        <taxon>Alkalidesulfovibrio</taxon>
    </lineage>
</organism>
<dbReference type="STRING" id="1121439.dsat_1985"/>
<comment type="caution">
    <text evidence="2">The sequence shown here is derived from an EMBL/GenBank/DDBJ whole genome shotgun (WGS) entry which is preliminary data.</text>
</comment>
<feature type="transmembrane region" description="Helical" evidence="1">
    <location>
        <begin position="47"/>
        <end position="64"/>
    </location>
</feature>
<proteinExistence type="predicted"/>
<dbReference type="Proteomes" id="UP000014975">
    <property type="component" value="Unassembled WGS sequence"/>
</dbReference>
<keyword evidence="1" id="KW-0472">Membrane</keyword>
<feature type="transmembrane region" description="Helical" evidence="1">
    <location>
        <begin position="12"/>
        <end position="35"/>
    </location>
</feature>
<keyword evidence="3" id="KW-1185">Reference proteome</keyword>
<accession>S7UNQ7</accession>
<keyword evidence="1" id="KW-0812">Transmembrane</keyword>
<reference evidence="2 3" key="1">
    <citation type="journal article" date="2013" name="Genome Announc.">
        <title>Draft genome sequences for three mercury-methylating, sulfate-reducing bacteria.</title>
        <authorList>
            <person name="Brown S.D."/>
            <person name="Hurt R.A.Jr."/>
            <person name="Gilmour C.C."/>
            <person name="Elias D.A."/>
        </authorList>
    </citation>
    <scope>NUCLEOTIDE SEQUENCE [LARGE SCALE GENOMIC DNA]</scope>
    <source>
        <strain evidence="2 3">DSM 16529</strain>
    </source>
</reference>
<name>S7UNQ7_9BACT</name>
<sequence>MTKKDSGAWGILANAATMGIHLVSCTFVGLAIGYFLEDWLCDLGWCYKPWIMLFWLVAGIAAGFKNMYEEARKLQKAEKGRPDADGS</sequence>
<dbReference type="eggNOG" id="COG5336">
    <property type="taxonomic scope" value="Bacteria"/>
</dbReference>
<protein>
    <recommendedName>
        <fullName evidence="4">ATP synthase protein I</fullName>
    </recommendedName>
</protein>
<evidence type="ECO:0000313" key="2">
    <source>
        <dbReference type="EMBL" id="EPR35644.1"/>
    </source>
</evidence>
<gene>
    <name evidence="2" type="ORF">dsat_1985</name>
</gene>
<dbReference type="RefSeq" id="WP_020885871.1">
    <property type="nucleotide sequence ID" value="NZ_ATHI01000003.1"/>
</dbReference>
<dbReference type="EMBL" id="ATHI01000003">
    <property type="protein sequence ID" value="EPR35644.1"/>
    <property type="molecule type" value="Genomic_DNA"/>
</dbReference>
<dbReference type="InterPro" id="IPR032820">
    <property type="entry name" value="ATPase_put"/>
</dbReference>
<evidence type="ECO:0008006" key="4">
    <source>
        <dbReference type="Google" id="ProtNLM"/>
    </source>
</evidence>
<evidence type="ECO:0000313" key="3">
    <source>
        <dbReference type="Proteomes" id="UP000014975"/>
    </source>
</evidence>
<dbReference type="Pfam" id="PF09527">
    <property type="entry name" value="ATPase_gene1"/>
    <property type="match status" value="1"/>
</dbReference>
<dbReference type="PATRIC" id="fig|1121439.3.peg.370"/>
<keyword evidence="1" id="KW-1133">Transmembrane helix</keyword>